<name>A0A858SY56_9RHOB</name>
<dbReference type="InterPro" id="IPR036291">
    <property type="entry name" value="NAD(P)-bd_dom_sf"/>
</dbReference>
<dbReference type="SUPFAM" id="SSF51735">
    <property type="entry name" value="NAD(P)-binding Rossmann-fold domains"/>
    <property type="match status" value="1"/>
</dbReference>
<evidence type="ECO:0000313" key="3">
    <source>
        <dbReference type="EMBL" id="QJF52583.1"/>
    </source>
</evidence>
<dbReference type="RefSeq" id="WP_169641804.1">
    <property type="nucleotide sequence ID" value="NZ_CP048788.1"/>
</dbReference>
<dbReference type="KEGG" id="rpon:G3256_16100"/>
<protein>
    <submittedName>
        <fullName evidence="3">SDR family oxidoreductase</fullName>
    </submittedName>
</protein>
<dbReference type="PRINTS" id="PR00081">
    <property type="entry name" value="GDHRDH"/>
</dbReference>
<evidence type="ECO:0000256" key="2">
    <source>
        <dbReference type="ARBA" id="ARBA00023002"/>
    </source>
</evidence>
<sequence>MNAIASNNLNGKAIVVVGGGSGMGRSIAAHASATGGDVTIASRNRDKLEAAAQEIGGNIHVAPVDMTDEQAIRAWATSLGPVDHLVITASAAAHGRFEDLPTEDLKAMIESKFIGPYVIARETLTRINPAGSITFFSGALSRRPSAGATGLAAVNSTVETLTKGLAQELAGRVRVNCISPGMVATEAYDHMPAEQREQMYAQVGGALPVGRIGRAEEIARAALMVMANDFMTGAIVDVDGGHLVRA</sequence>
<reference evidence="3 4" key="1">
    <citation type="submission" date="2020-02" db="EMBL/GenBank/DDBJ databases">
        <title>Genome sequence of Roseobacter ponti.</title>
        <authorList>
            <person name="Hollensteiner J."/>
            <person name="Schneider D."/>
            <person name="Poehlein A."/>
            <person name="Daniel R."/>
        </authorList>
    </citation>
    <scope>NUCLEOTIDE SEQUENCE [LARGE SCALE GENOMIC DNA]</scope>
    <source>
        <strain evidence="3 4">DSM 106830</strain>
    </source>
</reference>
<evidence type="ECO:0000313" key="4">
    <source>
        <dbReference type="Proteomes" id="UP000503308"/>
    </source>
</evidence>
<dbReference type="AlphaFoldDB" id="A0A858SY56"/>
<dbReference type="Proteomes" id="UP000503308">
    <property type="component" value="Chromosome"/>
</dbReference>
<dbReference type="Pfam" id="PF13561">
    <property type="entry name" value="adh_short_C2"/>
    <property type="match status" value="1"/>
</dbReference>
<dbReference type="PANTHER" id="PTHR43477">
    <property type="entry name" value="DIHYDROANTICAPSIN 7-DEHYDROGENASE"/>
    <property type="match status" value="1"/>
</dbReference>
<dbReference type="Gene3D" id="3.40.50.720">
    <property type="entry name" value="NAD(P)-binding Rossmann-like Domain"/>
    <property type="match status" value="1"/>
</dbReference>
<gene>
    <name evidence="3" type="ORF">G3256_16100</name>
</gene>
<keyword evidence="2" id="KW-0560">Oxidoreductase</keyword>
<evidence type="ECO:0000256" key="1">
    <source>
        <dbReference type="ARBA" id="ARBA00006484"/>
    </source>
</evidence>
<dbReference type="InterPro" id="IPR002347">
    <property type="entry name" value="SDR_fam"/>
</dbReference>
<accession>A0A858SY56</accession>
<proteinExistence type="inferred from homology"/>
<dbReference type="GO" id="GO:0016491">
    <property type="term" value="F:oxidoreductase activity"/>
    <property type="evidence" value="ECO:0007669"/>
    <property type="project" value="UniProtKB-KW"/>
</dbReference>
<organism evidence="3 4">
    <name type="scientific">Roseobacter ponti</name>
    <dbReference type="NCBI Taxonomy" id="1891787"/>
    <lineage>
        <taxon>Bacteria</taxon>
        <taxon>Pseudomonadati</taxon>
        <taxon>Pseudomonadota</taxon>
        <taxon>Alphaproteobacteria</taxon>
        <taxon>Rhodobacterales</taxon>
        <taxon>Roseobacteraceae</taxon>
        <taxon>Roseobacter</taxon>
    </lineage>
</organism>
<dbReference type="PANTHER" id="PTHR43477:SF1">
    <property type="entry name" value="DIHYDROANTICAPSIN 7-DEHYDROGENASE"/>
    <property type="match status" value="1"/>
</dbReference>
<keyword evidence="4" id="KW-1185">Reference proteome</keyword>
<dbReference type="EMBL" id="CP048788">
    <property type="protein sequence ID" value="QJF52583.1"/>
    <property type="molecule type" value="Genomic_DNA"/>
</dbReference>
<comment type="similarity">
    <text evidence="1">Belongs to the short-chain dehydrogenases/reductases (SDR) family.</text>
</comment>
<dbReference type="InterPro" id="IPR051122">
    <property type="entry name" value="SDR_DHRS6-like"/>
</dbReference>